<dbReference type="Proteomes" id="UP000092154">
    <property type="component" value="Unassembled WGS sequence"/>
</dbReference>
<proteinExistence type="predicted"/>
<dbReference type="InParanoid" id="A0A1B7ME70"/>
<evidence type="ECO:0000313" key="2">
    <source>
        <dbReference type="Proteomes" id="UP000092154"/>
    </source>
</evidence>
<reference evidence="1 2" key="1">
    <citation type="submission" date="2016-06" db="EMBL/GenBank/DDBJ databases">
        <title>Comparative genomics of the ectomycorrhizal sister species Rhizopogon vinicolor and Rhizopogon vesiculosus (Basidiomycota: Boletales) reveals a divergence of the mating type B locus.</title>
        <authorList>
            <consortium name="DOE Joint Genome Institute"/>
            <person name="Mujic A.B."/>
            <person name="Kuo A."/>
            <person name="Tritt A."/>
            <person name="Lipzen A."/>
            <person name="Chen C."/>
            <person name="Johnson J."/>
            <person name="Sharma A."/>
            <person name="Barry K."/>
            <person name="Grigoriev I.V."/>
            <person name="Spatafora J.W."/>
        </authorList>
    </citation>
    <scope>NUCLEOTIDE SEQUENCE [LARGE SCALE GENOMIC DNA]</scope>
    <source>
        <strain evidence="1 2">AM-OR11-026</strain>
    </source>
</reference>
<accession>A0A1B7ME70</accession>
<dbReference type="AlphaFoldDB" id="A0A1B7ME70"/>
<evidence type="ECO:0000313" key="1">
    <source>
        <dbReference type="EMBL" id="OAX30913.1"/>
    </source>
</evidence>
<name>A0A1B7ME70_9AGAM</name>
<gene>
    <name evidence="1" type="ORF">K503DRAFT_806572</name>
</gene>
<organism evidence="1 2">
    <name type="scientific">Rhizopogon vinicolor AM-OR11-026</name>
    <dbReference type="NCBI Taxonomy" id="1314800"/>
    <lineage>
        <taxon>Eukaryota</taxon>
        <taxon>Fungi</taxon>
        <taxon>Dikarya</taxon>
        <taxon>Basidiomycota</taxon>
        <taxon>Agaricomycotina</taxon>
        <taxon>Agaricomycetes</taxon>
        <taxon>Agaricomycetidae</taxon>
        <taxon>Boletales</taxon>
        <taxon>Suillineae</taxon>
        <taxon>Rhizopogonaceae</taxon>
        <taxon>Rhizopogon</taxon>
    </lineage>
</organism>
<protein>
    <submittedName>
        <fullName evidence="1">Uncharacterized protein</fullName>
    </submittedName>
</protein>
<dbReference type="OrthoDB" id="10457459at2759"/>
<keyword evidence="2" id="KW-1185">Reference proteome</keyword>
<sequence>MSLSTEHGAVERNRLIVSSFNELQPSASLTGLMVLEYTWNIRFEVRVIWP</sequence>
<dbReference type="EMBL" id="KV449779">
    <property type="protein sequence ID" value="OAX30913.1"/>
    <property type="molecule type" value="Genomic_DNA"/>
</dbReference>